<name>A0A0A2SS76_9GAMM</name>
<dbReference type="OrthoDB" id="5638190at2"/>
<sequence>MRPTISEQQFMEIKKQLKEKQLVCNPIDRWKKSPVWLRDITSMPELPPDFINKLNEIRAAIISFRVDKNTLGLAVFYNELCKILAQPYNILEPIDTKMMENHVNLLDRIKGYASKVDMYIRSLSEWEPMQLHYREFWDLLNEVCRIEDAENREHAKEKFSQAIFSRLSQHNPKIYMDVKNRLEEFEFQQPCRMSLNN</sequence>
<gene>
    <name evidence="1" type="ORF">EP47_08570</name>
</gene>
<evidence type="ECO:0000313" key="1">
    <source>
        <dbReference type="EMBL" id="KGP63945.1"/>
    </source>
</evidence>
<reference evidence="1 2" key="1">
    <citation type="submission" date="2014-05" db="EMBL/GenBank/DDBJ databases">
        <authorList>
            <person name="Rizzardi K."/>
            <person name="Winiecka-Krusnell J."/>
            <person name="Ramliden M."/>
            <person name="Alm E."/>
            <person name="Andersson S."/>
            <person name="Byfors S."/>
        </authorList>
    </citation>
    <scope>NUCLEOTIDE SEQUENCE [LARGE SCALE GENOMIC DNA]</scope>
    <source>
        <strain evidence="1 2">LEGN</strain>
    </source>
</reference>
<dbReference type="AlphaFoldDB" id="A0A0A2SS76"/>
<dbReference type="EMBL" id="JNCF01000007">
    <property type="protein sequence ID" value="KGP63945.1"/>
    <property type="molecule type" value="Genomic_DNA"/>
</dbReference>
<evidence type="ECO:0000313" key="2">
    <source>
        <dbReference type="Proteomes" id="UP000054422"/>
    </source>
</evidence>
<comment type="caution">
    <text evidence="1">The sequence shown here is derived from an EMBL/GenBank/DDBJ whole genome shotgun (WGS) entry which is preliminary data.</text>
</comment>
<dbReference type="RefSeq" id="WP_052117539.1">
    <property type="nucleotide sequence ID" value="NZ_JNCF01000007.1"/>
</dbReference>
<proteinExistence type="predicted"/>
<organism evidence="1 2">
    <name type="scientific">Legionella norrlandica</name>
    <dbReference type="NCBI Taxonomy" id="1498499"/>
    <lineage>
        <taxon>Bacteria</taxon>
        <taxon>Pseudomonadati</taxon>
        <taxon>Pseudomonadota</taxon>
        <taxon>Gammaproteobacteria</taxon>
        <taxon>Legionellales</taxon>
        <taxon>Legionellaceae</taxon>
        <taxon>Legionella</taxon>
    </lineage>
</organism>
<protein>
    <submittedName>
        <fullName evidence="1">Uncharacterized protein</fullName>
    </submittedName>
</protein>
<dbReference type="Proteomes" id="UP000054422">
    <property type="component" value="Unassembled WGS sequence"/>
</dbReference>
<accession>A0A0A2SS76</accession>
<keyword evidence="2" id="KW-1185">Reference proteome</keyword>